<proteinExistence type="predicted"/>
<dbReference type="AlphaFoldDB" id="A0A1H4R158"/>
<dbReference type="EMBL" id="FNTJ01000001">
    <property type="protein sequence ID" value="SEC25474.1"/>
    <property type="molecule type" value="Genomic_DNA"/>
</dbReference>
<gene>
    <name evidence="1" type="ORF">SAMN05216178_3993</name>
</gene>
<evidence type="ECO:0000313" key="1">
    <source>
        <dbReference type="EMBL" id="SEC25474.1"/>
    </source>
</evidence>
<keyword evidence="2" id="KW-1185">Reference proteome</keyword>
<sequence length="86" mass="10284">MSDKAQEEFEVQFLNGFSEKMRMQVFEKDRQGKYLGPGIQAEFERFRMHRAAEELKTAIFKALRLERMVAWLSHKLQRCHKRPGKP</sequence>
<protein>
    <submittedName>
        <fullName evidence="1">Uncharacterized protein</fullName>
    </submittedName>
</protein>
<reference evidence="2" key="1">
    <citation type="submission" date="2016-10" db="EMBL/GenBank/DDBJ databases">
        <authorList>
            <person name="Varghese N."/>
            <person name="Submissions S."/>
        </authorList>
    </citation>
    <scope>NUCLEOTIDE SEQUENCE [LARGE SCALE GENOMIC DNA]</scope>
    <source>
        <strain evidence="2">DSM 9751</strain>
    </source>
</reference>
<dbReference type="RefSeq" id="WP_092316363.1">
    <property type="nucleotide sequence ID" value="NZ_FNTJ01000001.1"/>
</dbReference>
<accession>A0A1H4R158</accession>
<dbReference type="Proteomes" id="UP000198982">
    <property type="component" value="Unassembled WGS sequence"/>
</dbReference>
<evidence type="ECO:0000313" key="2">
    <source>
        <dbReference type="Proteomes" id="UP000198982"/>
    </source>
</evidence>
<organism evidence="1 2">
    <name type="scientific">Pseudomonas saponiphila</name>
    <dbReference type="NCBI Taxonomy" id="556534"/>
    <lineage>
        <taxon>Bacteria</taxon>
        <taxon>Pseudomonadati</taxon>
        <taxon>Pseudomonadota</taxon>
        <taxon>Gammaproteobacteria</taxon>
        <taxon>Pseudomonadales</taxon>
        <taxon>Pseudomonadaceae</taxon>
        <taxon>Pseudomonas</taxon>
    </lineage>
</organism>
<name>A0A1H4R158_9PSED</name>